<dbReference type="AlphaFoldDB" id="A0A3D9SGX3"/>
<dbReference type="InterPro" id="IPR010982">
    <property type="entry name" value="Lambda_DNA-bd_dom_sf"/>
</dbReference>
<proteinExistence type="predicted"/>
<evidence type="ECO:0000313" key="2">
    <source>
        <dbReference type="EMBL" id="REE95159.1"/>
    </source>
</evidence>
<gene>
    <name evidence="2" type="ORF">DFJ69_0541</name>
</gene>
<dbReference type="InterPro" id="IPR001387">
    <property type="entry name" value="Cro/C1-type_HTH"/>
</dbReference>
<comment type="caution">
    <text evidence="2">The sequence shown here is derived from an EMBL/GenBank/DDBJ whole genome shotgun (WGS) entry which is preliminary data.</text>
</comment>
<dbReference type="EMBL" id="QTTT01000001">
    <property type="protein sequence ID" value="REE95159.1"/>
    <property type="molecule type" value="Genomic_DNA"/>
</dbReference>
<name>A0A3D9SGX3_9ACTN</name>
<dbReference type="Proteomes" id="UP000256661">
    <property type="component" value="Unassembled WGS sequence"/>
</dbReference>
<dbReference type="CDD" id="cd00093">
    <property type="entry name" value="HTH_XRE"/>
    <property type="match status" value="1"/>
</dbReference>
<dbReference type="Gene3D" id="1.10.260.40">
    <property type="entry name" value="lambda repressor-like DNA-binding domains"/>
    <property type="match status" value="1"/>
</dbReference>
<accession>A0A3D9SGX3</accession>
<dbReference type="SMART" id="SM00530">
    <property type="entry name" value="HTH_XRE"/>
    <property type="match status" value="1"/>
</dbReference>
<evidence type="ECO:0000259" key="1">
    <source>
        <dbReference type="PROSITE" id="PS50943"/>
    </source>
</evidence>
<protein>
    <submittedName>
        <fullName evidence="2">Helix-turn-helix protein</fullName>
    </submittedName>
</protein>
<dbReference type="Pfam" id="PF13560">
    <property type="entry name" value="HTH_31"/>
    <property type="match status" value="1"/>
</dbReference>
<dbReference type="SUPFAM" id="SSF47413">
    <property type="entry name" value="lambda repressor-like DNA-binding domains"/>
    <property type="match status" value="1"/>
</dbReference>
<feature type="domain" description="HTH cro/C1-type" evidence="1">
    <location>
        <begin position="13"/>
        <end position="67"/>
    </location>
</feature>
<dbReference type="OrthoDB" id="4235039at2"/>
<dbReference type="GO" id="GO:0003677">
    <property type="term" value="F:DNA binding"/>
    <property type="evidence" value="ECO:0007669"/>
    <property type="project" value="InterPro"/>
</dbReference>
<dbReference type="PROSITE" id="PS50943">
    <property type="entry name" value="HTH_CROC1"/>
    <property type="match status" value="1"/>
</dbReference>
<keyword evidence="3" id="KW-1185">Reference proteome</keyword>
<sequence>MPLPSHASIGTAVATRRVRLGLRQRDLAAAAGVSETTIRNIEAGRIGGRPTKWPLVEQALRWAPGSFEALREGRQPLEISGHDAPEDEEWTMRLPTRIREEITGYELFDSAVVDVSGGLRLIVLAVETEAPPHDRTARRLRIQRWEDVRSRLNSLSDH</sequence>
<organism evidence="2 3">
    <name type="scientific">Thermomonospora umbrina</name>
    <dbReference type="NCBI Taxonomy" id="111806"/>
    <lineage>
        <taxon>Bacteria</taxon>
        <taxon>Bacillati</taxon>
        <taxon>Actinomycetota</taxon>
        <taxon>Actinomycetes</taxon>
        <taxon>Streptosporangiales</taxon>
        <taxon>Thermomonosporaceae</taxon>
        <taxon>Thermomonospora</taxon>
    </lineage>
</organism>
<evidence type="ECO:0000313" key="3">
    <source>
        <dbReference type="Proteomes" id="UP000256661"/>
    </source>
</evidence>
<reference evidence="2 3" key="1">
    <citation type="submission" date="2018-08" db="EMBL/GenBank/DDBJ databases">
        <title>Sequencing the genomes of 1000 actinobacteria strains.</title>
        <authorList>
            <person name="Klenk H.-P."/>
        </authorList>
    </citation>
    <scope>NUCLEOTIDE SEQUENCE [LARGE SCALE GENOMIC DNA]</scope>
    <source>
        <strain evidence="2 3">DSM 43927</strain>
    </source>
</reference>